<dbReference type="Pfam" id="PF03372">
    <property type="entry name" value="Exo_endo_phos"/>
    <property type="match status" value="1"/>
</dbReference>
<name>A0ABM3RH67_SPIOL</name>
<evidence type="ECO:0000313" key="2">
    <source>
        <dbReference type="Proteomes" id="UP000813463"/>
    </source>
</evidence>
<protein>
    <recommendedName>
        <fullName evidence="1">Endonuclease/exonuclease/phosphatase domain-containing protein</fullName>
    </recommendedName>
</protein>
<dbReference type="RefSeq" id="XP_056694959.1">
    <property type="nucleotide sequence ID" value="XM_056838981.1"/>
</dbReference>
<keyword evidence="2" id="KW-1185">Reference proteome</keyword>
<dbReference type="GeneID" id="130469600"/>
<evidence type="ECO:0000259" key="1">
    <source>
        <dbReference type="Pfam" id="PF03372"/>
    </source>
</evidence>
<dbReference type="Gene3D" id="3.60.10.10">
    <property type="entry name" value="Endonuclease/exonuclease/phosphatase"/>
    <property type="match status" value="1"/>
</dbReference>
<organism evidence="2 3">
    <name type="scientific">Spinacia oleracea</name>
    <name type="common">Spinach</name>
    <dbReference type="NCBI Taxonomy" id="3562"/>
    <lineage>
        <taxon>Eukaryota</taxon>
        <taxon>Viridiplantae</taxon>
        <taxon>Streptophyta</taxon>
        <taxon>Embryophyta</taxon>
        <taxon>Tracheophyta</taxon>
        <taxon>Spermatophyta</taxon>
        <taxon>Magnoliopsida</taxon>
        <taxon>eudicotyledons</taxon>
        <taxon>Gunneridae</taxon>
        <taxon>Pentapetalae</taxon>
        <taxon>Caryophyllales</taxon>
        <taxon>Chenopodiaceae</taxon>
        <taxon>Chenopodioideae</taxon>
        <taxon>Anserineae</taxon>
        <taxon>Spinacia</taxon>
    </lineage>
</organism>
<reference evidence="3" key="2">
    <citation type="submission" date="2025-08" db="UniProtKB">
        <authorList>
            <consortium name="RefSeq"/>
        </authorList>
    </citation>
    <scope>IDENTIFICATION</scope>
    <source>
        <tissue evidence="3">Leaf</tissue>
    </source>
</reference>
<reference evidence="2" key="1">
    <citation type="journal article" date="2021" name="Nat. Commun.">
        <title>Genomic analyses provide insights into spinach domestication and the genetic basis of agronomic traits.</title>
        <authorList>
            <person name="Cai X."/>
            <person name="Sun X."/>
            <person name="Xu C."/>
            <person name="Sun H."/>
            <person name="Wang X."/>
            <person name="Ge C."/>
            <person name="Zhang Z."/>
            <person name="Wang Q."/>
            <person name="Fei Z."/>
            <person name="Jiao C."/>
            <person name="Wang Q."/>
        </authorList>
    </citation>
    <scope>NUCLEOTIDE SEQUENCE [LARGE SCALE GENOMIC DNA]</scope>
    <source>
        <strain evidence="2">cv. Varoflay</strain>
    </source>
</reference>
<dbReference type="PANTHER" id="PTHR33710:SF81">
    <property type="entry name" value="ENDONUCLEASE_EXONUCLEASE_PHOSPHATASE DOMAIN-CONTAINING PROTEIN"/>
    <property type="match status" value="1"/>
</dbReference>
<feature type="domain" description="Endonuclease/exonuclease/phosphatase" evidence="1">
    <location>
        <begin position="208"/>
        <end position="411"/>
    </location>
</feature>
<sequence length="578" mass="66906">MDISKDPVKKLPIWIQLPNLEVKYWGEKSLSKIVSQIGTMIKVDQATHNRDKLMFAKVLVEVNIDQQFPEVIRFRSEIGRMIEQRVSYDWLPISCSICKGMGHTSNACTRRATLATQRVWRPKAVQPVAHPVAQPTPPQGGITQAARFSKQKSQQLKPFYTANKYQLLSEVDVEFDNGEIPNGEENQFQRSPVGRGWQPLSLMDRVLCWNVRGLNRKDKQKRVRDLISLHHVKLFSLLETRVKAPKMGDMYLNLCPSWCFTSNTSCHRNGRIIVAWDAGAFTVDIIHMTSQLIHCSITPRNTYNSFFCTFVYGLNTAMEREALWSSLTELATAGGNKAWIIMGDFNAVMEMEDRIGSAVRITEIQPMRQCMNSCQLTTVKTVGRHYTWNNKQDGTDRVFTRIDRVLANYAWDSNFENAEATYLPEEEFDHCPMLLSTYKEESQRRPFRFFNMWTTSPKFTEIVADNWKKYVYGCPMFRIFQKLRWIKADLKLLNKSGFSEVEADYFKARELLTIAQSHLHADPTNNTLATNEKACADNYRKTQAVFASFMQQRAKLNWLEHGDENSKLFHQSIKQRRK</sequence>
<evidence type="ECO:0000313" key="3">
    <source>
        <dbReference type="RefSeq" id="XP_056694959.1"/>
    </source>
</evidence>
<dbReference type="InterPro" id="IPR036691">
    <property type="entry name" value="Endo/exonu/phosph_ase_sf"/>
</dbReference>
<accession>A0ABM3RH67</accession>
<dbReference type="PANTHER" id="PTHR33710">
    <property type="entry name" value="BNAC02G09200D PROTEIN"/>
    <property type="match status" value="1"/>
</dbReference>
<gene>
    <name evidence="3" type="primary">LOC130469600</name>
</gene>
<dbReference type="SUPFAM" id="SSF56219">
    <property type="entry name" value="DNase I-like"/>
    <property type="match status" value="1"/>
</dbReference>
<dbReference type="InterPro" id="IPR005135">
    <property type="entry name" value="Endo/exonuclease/phosphatase"/>
</dbReference>
<proteinExistence type="predicted"/>
<dbReference type="Proteomes" id="UP000813463">
    <property type="component" value="Chromosome 3"/>
</dbReference>